<feature type="binding site" evidence="11">
    <location>
        <position position="389"/>
    </location>
    <ligand>
        <name>substrate</name>
    </ligand>
</feature>
<feature type="binding site" evidence="12">
    <location>
        <position position="72"/>
    </location>
    <ligand>
        <name>thiamine diphosphate</name>
        <dbReference type="ChEBI" id="CHEBI:58937"/>
    </ligand>
</feature>
<comment type="caution">
    <text evidence="17">The sequence shown here is derived from an EMBL/GenBank/DDBJ whole genome shotgun (WGS) entry which is preliminary data.</text>
</comment>
<evidence type="ECO:0000313" key="18">
    <source>
        <dbReference type="Proteomes" id="UP000812966"/>
    </source>
</evidence>
<feature type="binding site" evidence="12">
    <location>
        <position position="162"/>
    </location>
    <ligand>
        <name>thiamine diphosphate</name>
        <dbReference type="ChEBI" id="CHEBI:58937"/>
    </ligand>
</feature>
<dbReference type="Pfam" id="PF02779">
    <property type="entry name" value="Transket_pyr"/>
    <property type="match status" value="1"/>
</dbReference>
<keyword evidence="7 13" id="KW-0460">Magnesium</keyword>
<dbReference type="AlphaFoldDB" id="A0A8K0JLQ9"/>
<protein>
    <recommendedName>
        <fullName evidence="4 15">Transketolase</fullName>
        <ecNumber evidence="4 15">2.2.1.1</ecNumber>
    </recommendedName>
</protein>
<feature type="binding site" evidence="12">
    <location>
        <position position="267"/>
    </location>
    <ligand>
        <name>thiamine diphosphate</name>
        <dbReference type="ChEBI" id="CHEBI:58937"/>
    </ligand>
</feature>
<feature type="binding site" evidence="12">
    <location>
        <begin position="120"/>
        <end position="122"/>
    </location>
    <ligand>
        <name>thiamine diphosphate</name>
        <dbReference type="ChEBI" id="CHEBI:58937"/>
    </ligand>
</feature>
<feature type="site" description="Important for catalytic activity" evidence="14">
    <location>
        <position position="267"/>
    </location>
</feature>
<evidence type="ECO:0000256" key="7">
    <source>
        <dbReference type="ARBA" id="ARBA00022842"/>
    </source>
</evidence>
<dbReference type="InterPro" id="IPR005475">
    <property type="entry name" value="Transketolase-like_Pyr-bd"/>
</dbReference>
<dbReference type="GO" id="GO:0005634">
    <property type="term" value="C:nucleus"/>
    <property type="evidence" value="ECO:0007669"/>
    <property type="project" value="TreeGrafter"/>
</dbReference>
<evidence type="ECO:0000256" key="2">
    <source>
        <dbReference type="ARBA" id="ARBA00007131"/>
    </source>
</evidence>
<dbReference type="InterPro" id="IPR029061">
    <property type="entry name" value="THDP-binding"/>
</dbReference>
<evidence type="ECO:0000313" key="17">
    <source>
        <dbReference type="EMBL" id="KAG7553518.1"/>
    </source>
</evidence>
<dbReference type="PANTHER" id="PTHR43522">
    <property type="entry name" value="TRANSKETOLASE"/>
    <property type="match status" value="1"/>
</dbReference>
<dbReference type="InterPro" id="IPR005478">
    <property type="entry name" value="Transketolase_bac-like"/>
</dbReference>
<dbReference type="SMART" id="SM00861">
    <property type="entry name" value="Transket_pyr"/>
    <property type="match status" value="1"/>
</dbReference>
<dbReference type="EMBL" id="JABELV010000053">
    <property type="protein sequence ID" value="KAG7553518.1"/>
    <property type="molecule type" value="Genomic_DNA"/>
</dbReference>
<dbReference type="FunFam" id="3.40.50.970:FF:000004">
    <property type="entry name" value="Transketolase"/>
    <property type="match status" value="1"/>
</dbReference>
<keyword evidence="5 15" id="KW-0808">Transferase</keyword>
<dbReference type="SUPFAM" id="SSF52518">
    <property type="entry name" value="Thiamin diphosphate-binding fold (THDP-binding)"/>
    <property type="match status" value="2"/>
</dbReference>
<evidence type="ECO:0000256" key="1">
    <source>
        <dbReference type="ARBA" id="ARBA00001941"/>
    </source>
</evidence>
<evidence type="ECO:0000256" key="4">
    <source>
        <dbReference type="ARBA" id="ARBA00013152"/>
    </source>
</evidence>
<evidence type="ECO:0000256" key="13">
    <source>
        <dbReference type="PIRSR" id="PIRSR605478-4"/>
    </source>
</evidence>
<comment type="subunit">
    <text evidence="3 15">Homodimer.</text>
</comment>
<dbReference type="Pfam" id="PF22613">
    <property type="entry name" value="Transketolase_C_1"/>
    <property type="match status" value="1"/>
</dbReference>
<gene>
    <name evidence="17" type="ORF">FFLO_03025</name>
</gene>
<dbReference type="Gene3D" id="3.40.50.970">
    <property type="match status" value="2"/>
</dbReference>
<feature type="domain" description="Transketolase-like pyrimidine-binding" evidence="16">
    <location>
        <begin position="359"/>
        <end position="535"/>
    </location>
</feature>
<evidence type="ECO:0000256" key="12">
    <source>
        <dbReference type="PIRSR" id="PIRSR605478-3"/>
    </source>
</evidence>
<feature type="binding site" evidence="11">
    <location>
        <position position="362"/>
    </location>
    <ligand>
        <name>substrate</name>
    </ligand>
</feature>
<evidence type="ECO:0000256" key="6">
    <source>
        <dbReference type="ARBA" id="ARBA00022723"/>
    </source>
</evidence>
<feature type="binding site" evidence="11">
    <location>
        <position position="32"/>
    </location>
    <ligand>
        <name>substrate</name>
    </ligand>
</feature>
<evidence type="ECO:0000256" key="10">
    <source>
        <dbReference type="PIRSR" id="PIRSR605478-1"/>
    </source>
</evidence>
<sequence length="690" mass="74866">MSSFQASEVDEKCVNTIRTLAADVVAKANSGHPGAPMGMAPVAHILWTQIMKSSPSNSKWYNRDRFVLSNGHACALQYVMLHLMGYKVKMDDLKAFRQLNSITPGHPEVGMTDGIEVTTGPLGQGFANAVGLAMAQAHMGATFNKDGFNVFDNHTFMFTGDGCLQEGVAAEAASLAGHLQLGNLIAVYDDNKITIDGDTACSFTEDVEMRFKSYGWQVLHVENGNDDYAGIAAAIEEAKKNTNQPTIINLKTIIGFGSKLQGTGGVHGAPLKKDDIAELKKRWGFNPDETFVVPSEVKDAYAKAADKGAKYESEWNKMFASYKEKYPAEAAEVERRMEGRLPEGWEKALPTYTPEDAAVGSRKLSETVLTKLWDVLPELFGGSADLTGSNLTRSKAAVDFQPPSTGLGNYAGRYVRFGVREHGMTAICNGLAAYGGIIPFGATFLNFVSYAAGAVRLSSLSHFRVLNIATHDSIGLGEDGPTHQPVETVAWLRTLPNMQVHRPADGNETSASYMVALKSQHTPSTLCFSRQNLPQLANSSVEKAVKGAYVLEEVENADVTLISSGSEVYLINDAAKKLKEQGIKARVVSAPCLEIFDAQPNEYRLSVLPSGMPILAVEAYACGTWLSYAHEFFGLKGYGMSGPADQVYNHFELTPEGIAKRAQKVVNFYKKRGCEVYSPLISALDEVNDQ</sequence>
<dbReference type="GO" id="GO:0004802">
    <property type="term" value="F:transketolase activity"/>
    <property type="evidence" value="ECO:0007669"/>
    <property type="project" value="UniProtKB-EC"/>
</dbReference>
<evidence type="ECO:0000256" key="3">
    <source>
        <dbReference type="ARBA" id="ARBA00011738"/>
    </source>
</evidence>
<dbReference type="PROSITE" id="PS00801">
    <property type="entry name" value="TRANSKETOLASE_1"/>
    <property type="match status" value="1"/>
</dbReference>
<dbReference type="OrthoDB" id="10267175at2759"/>
<feature type="binding site" evidence="12">
    <location>
        <position position="447"/>
    </location>
    <ligand>
        <name>thiamine diphosphate</name>
        <dbReference type="ChEBI" id="CHEBI:58937"/>
    </ligand>
</feature>
<dbReference type="GO" id="GO:0046872">
    <property type="term" value="F:metal ion binding"/>
    <property type="evidence" value="ECO:0007669"/>
    <property type="project" value="UniProtKB-KW"/>
</dbReference>
<keyword evidence="6 13" id="KW-0479">Metal-binding</keyword>
<dbReference type="Pfam" id="PF00456">
    <property type="entry name" value="Transketolase_N"/>
    <property type="match status" value="1"/>
</dbReference>
<feature type="binding site" evidence="13">
    <location>
        <position position="161"/>
    </location>
    <ligand>
        <name>Mg(2+)</name>
        <dbReference type="ChEBI" id="CHEBI:18420"/>
    </ligand>
</feature>
<feature type="binding site" evidence="11">
    <location>
        <position position="267"/>
    </location>
    <ligand>
        <name>substrate</name>
    </ligand>
</feature>
<dbReference type="FunFam" id="3.40.50.920:FF:000003">
    <property type="entry name" value="Transketolase"/>
    <property type="match status" value="1"/>
</dbReference>
<feature type="binding site" evidence="11">
    <location>
        <position position="471"/>
    </location>
    <ligand>
        <name>substrate</name>
    </ligand>
</feature>
<dbReference type="InterPro" id="IPR055152">
    <property type="entry name" value="Transketolase-like_C_2"/>
</dbReference>
<feature type="binding site" evidence="11">
    <location>
        <position position="530"/>
    </location>
    <ligand>
        <name>substrate</name>
    </ligand>
</feature>
<dbReference type="InterPro" id="IPR009014">
    <property type="entry name" value="Transketo_C/PFOR_II"/>
</dbReference>
<evidence type="ECO:0000256" key="14">
    <source>
        <dbReference type="PIRSR" id="PIRSR605478-5"/>
    </source>
</evidence>
<organism evidence="17 18">
    <name type="scientific">Filobasidium floriforme</name>
    <dbReference type="NCBI Taxonomy" id="5210"/>
    <lineage>
        <taxon>Eukaryota</taxon>
        <taxon>Fungi</taxon>
        <taxon>Dikarya</taxon>
        <taxon>Basidiomycota</taxon>
        <taxon>Agaricomycotina</taxon>
        <taxon>Tremellomycetes</taxon>
        <taxon>Filobasidiales</taxon>
        <taxon>Filobasidiaceae</taxon>
        <taxon>Filobasidium</taxon>
    </lineage>
</organism>
<dbReference type="CDD" id="cd02012">
    <property type="entry name" value="TPP_TK"/>
    <property type="match status" value="1"/>
</dbReference>
<feature type="site" description="Important for catalytic activity" evidence="14">
    <location>
        <position position="32"/>
    </location>
</feature>
<dbReference type="SUPFAM" id="SSF52922">
    <property type="entry name" value="TK C-terminal domain-like"/>
    <property type="match status" value="1"/>
</dbReference>
<keyword evidence="15" id="KW-0106">Calcium</keyword>
<comment type="cofactor">
    <cofactor evidence="15">
        <name>Mg(2+)</name>
        <dbReference type="ChEBI" id="CHEBI:18420"/>
    </cofactor>
    <cofactor evidence="15">
        <name>Ca(2+)</name>
        <dbReference type="ChEBI" id="CHEBI:29108"/>
    </cofactor>
    <cofactor evidence="15">
        <name>Mn(2+)</name>
        <dbReference type="ChEBI" id="CHEBI:29035"/>
    </cofactor>
    <cofactor evidence="15">
        <name>Co(2+)</name>
        <dbReference type="ChEBI" id="CHEBI:48828"/>
    </cofactor>
    <text evidence="15">Binds 1 Mg(2+) ion per subunit. Can also utilize other divalent metal cations, such as Ca(2+), Mn(2+) and Co(2+).</text>
</comment>
<dbReference type="InterPro" id="IPR005474">
    <property type="entry name" value="Transketolase_N"/>
</dbReference>
<comment type="cofactor">
    <cofactor evidence="1">
        <name>Co(2+)</name>
        <dbReference type="ChEBI" id="CHEBI:48828"/>
    </cofactor>
</comment>
<name>A0A8K0JLQ9_9TREE</name>
<comment type="similarity">
    <text evidence="2 15">Belongs to the transketolase family.</text>
</comment>
<dbReference type="InterPro" id="IPR020826">
    <property type="entry name" value="Transketolase_BS"/>
</dbReference>
<dbReference type="FunFam" id="3.40.50.970:FF:000003">
    <property type="entry name" value="Transketolase"/>
    <property type="match status" value="1"/>
</dbReference>
<proteinExistence type="inferred from homology"/>
<evidence type="ECO:0000256" key="5">
    <source>
        <dbReference type="ARBA" id="ARBA00022679"/>
    </source>
</evidence>
<dbReference type="InterPro" id="IPR033247">
    <property type="entry name" value="Transketolase_fam"/>
</dbReference>
<evidence type="ECO:0000256" key="15">
    <source>
        <dbReference type="RuleBase" id="RU004996"/>
    </source>
</evidence>
<feature type="binding site" evidence="11">
    <location>
        <position position="483"/>
    </location>
    <ligand>
        <name>substrate</name>
    </ligand>
</feature>
<reference evidence="17" key="1">
    <citation type="submission" date="2020-04" db="EMBL/GenBank/DDBJ databases">
        <title>Analysis of mating type loci in Filobasidium floriforme.</title>
        <authorList>
            <person name="Nowrousian M."/>
        </authorList>
    </citation>
    <scope>NUCLEOTIDE SEQUENCE</scope>
    <source>
        <strain evidence="17">CBS 6242</strain>
    </source>
</reference>
<comment type="catalytic activity">
    <reaction evidence="9 15">
        <text>D-sedoheptulose 7-phosphate + D-glyceraldehyde 3-phosphate = aldehydo-D-ribose 5-phosphate + D-xylulose 5-phosphate</text>
        <dbReference type="Rhea" id="RHEA:10508"/>
        <dbReference type="ChEBI" id="CHEBI:57483"/>
        <dbReference type="ChEBI" id="CHEBI:57737"/>
        <dbReference type="ChEBI" id="CHEBI:58273"/>
        <dbReference type="ChEBI" id="CHEBI:59776"/>
        <dbReference type="EC" id="2.2.1.1"/>
    </reaction>
</comment>
<dbReference type="PANTHER" id="PTHR43522:SF2">
    <property type="entry name" value="TRANSKETOLASE 1-RELATED"/>
    <property type="match status" value="1"/>
</dbReference>
<comment type="function">
    <text evidence="15">Catalyzes the transfer of a two-carbon ketol group from a ketose donor to an aldose acceptor, via a covalent intermediate with the cofactor thiamine pyrophosphate.</text>
</comment>
<accession>A0A8K0JLQ9</accession>
<comment type="cofactor">
    <cofactor evidence="13">
        <name>Mg(2+)</name>
        <dbReference type="ChEBI" id="CHEBI:18420"/>
    </cofactor>
    <text evidence="13">Binds 1 Mg(2+) ion per subunit. Can also utilize other divalent metal cations, such as Ca(2+), Mn(2+) and Co(2+).</text>
</comment>
<dbReference type="GO" id="GO:0005829">
    <property type="term" value="C:cytosol"/>
    <property type="evidence" value="ECO:0007669"/>
    <property type="project" value="TreeGrafter"/>
</dbReference>
<dbReference type="GO" id="GO:0006098">
    <property type="term" value="P:pentose-phosphate shunt"/>
    <property type="evidence" value="ECO:0007669"/>
    <property type="project" value="TreeGrafter"/>
</dbReference>
<dbReference type="NCBIfam" id="TIGR00232">
    <property type="entry name" value="tktlase_bact"/>
    <property type="match status" value="1"/>
</dbReference>
<dbReference type="Gene3D" id="3.40.50.920">
    <property type="match status" value="1"/>
</dbReference>
<evidence type="ECO:0000256" key="8">
    <source>
        <dbReference type="ARBA" id="ARBA00023052"/>
    </source>
</evidence>
<dbReference type="CDD" id="cd07033">
    <property type="entry name" value="TPP_PYR_DXS_TK_like"/>
    <property type="match status" value="1"/>
</dbReference>
<comment type="cofactor">
    <cofactor evidence="12">
        <name>thiamine diphosphate</name>
        <dbReference type="ChEBI" id="CHEBI:58937"/>
    </cofactor>
    <text evidence="12">Binds 1 thiamine pyrophosphate per subunit. During the reaction, the substrate forms a covalent intermediate with the cofactor.</text>
</comment>
<evidence type="ECO:0000259" key="16">
    <source>
        <dbReference type="SMART" id="SM00861"/>
    </source>
</evidence>
<feature type="active site" description="Proton donor" evidence="10">
    <location>
        <position position="421"/>
    </location>
</feature>
<evidence type="ECO:0000256" key="9">
    <source>
        <dbReference type="ARBA" id="ARBA00049473"/>
    </source>
</evidence>
<feature type="binding site" evidence="13">
    <location>
        <position position="191"/>
    </location>
    <ligand>
        <name>Mg(2+)</name>
        <dbReference type="ChEBI" id="CHEBI:18420"/>
    </ligand>
</feature>
<dbReference type="EC" id="2.2.1.1" evidence="4 15"/>
<feature type="binding site" evidence="12">
    <location>
        <position position="191"/>
    </location>
    <ligand>
        <name>thiamine diphosphate</name>
        <dbReference type="ChEBI" id="CHEBI:58937"/>
    </ligand>
</feature>
<dbReference type="InterPro" id="IPR049557">
    <property type="entry name" value="Transketolase_CS"/>
</dbReference>
<evidence type="ECO:0000256" key="11">
    <source>
        <dbReference type="PIRSR" id="PIRSR605478-2"/>
    </source>
</evidence>
<keyword evidence="8 12" id="KW-0786">Thiamine pyrophosphate</keyword>
<dbReference type="Proteomes" id="UP000812966">
    <property type="component" value="Unassembled WGS sequence"/>
</dbReference>
<keyword evidence="18" id="KW-1185">Reference proteome</keyword>
<feature type="binding site" evidence="11">
    <location>
        <position position="479"/>
    </location>
    <ligand>
        <name>substrate</name>
    </ligand>
</feature>
<feature type="binding site" evidence="13">
    <location>
        <position position="193"/>
    </location>
    <ligand>
        <name>Mg(2+)</name>
        <dbReference type="ChEBI" id="CHEBI:18420"/>
    </ligand>
</feature>
<dbReference type="PROSITE" id="PS00802">
    <property type="entry name" value="TRANSKETOLASE_2"/>
    <property type="match status" value="1"/>
</dbReference>